<name>A0A0A9B9R6_ARUDO</name>
<protein>
    <submittedName>
        <fullName evidence="1">Uncharacterized protein</fullName>
    </submittedName>
</protein>
<organism evidence="1">
    <name type="scientific">Arundo donax</name>
    <name type="common">Giant reed</name>
    <name type="synonym">Donax arundinaceus</name>
    <dbReference type="NCBI Taxonomy" id="35708"/>
    <lineage>
        <taxon>Eukaryota</taxon>
        <taxon>Viridiplantae</taxon>
        <taxon>Streptophyta</taxon>
        <taxon>Embryophyta</taxon>
        <taxon>Tracheophyta</taxon>
        <taxon>Spermatophyta</taxon>
        <taxon>Magnoliopsida</taxon>
        <taxon>Liliopsida</taxon>
        <taxon>Poales</taxon>
        <taxon>Poaceae</taxon>
        <taxon>PACMAD clade</taxon>
        <taxon>Arundinoideae</taxon>
        <taxon>Arundineae</taxon>
        <taxon>Arundo</taxon>
    </lineage>
</organism>
<accession>A0A0A9B9R6</accession>
<reference evidence="1" key="1">
    <citation type="submission" date="2014-09" db="EMBL/GenBank/DDBJ databases">
        <authorList>
            <person name="Magalhaes I.L.F."/>
            <person name="Oliveira U."/>
            <person name="Santos F.R."/>
            <person name="Vidigal T.H.D.A."/>
            <person name="Brescovit A.D."/>
            <person name="Santos A.J."/>
        </authorList>
    </citation>
    <scope>NUCLEOTIDE SEQUENCE</scope>
    <source>
        <tissue evidence="1">Shoot tissue taken approximately 20 cm above the soil surface</tissue>
    </source>
</reference>
<dbReference type="AlphaFoldDB" id="A0A0A9B9R6"/>
<evidence type="ECO:0000313" key="1">
    <source>
        <dbReference type="EMBL" id="JAD56037.1"/>
    </source>
</evidence>
<reference evidence="1" key="2">
    <citation type="journal article" date="2015" name="Data Brief">
        <title>Shoot transcriptome of the giant reed, Arundo donax.</title>
        <authorList>
            <person name="Barrero R.A."/>
            <person name="Guerrero F.D."/>
            <person name="Moolhuijzen P."/>
            <person name="Goolsby J.A."/>
            <person name="Tidwell J."/>
            <person name="Bellgard S.E."/>
            <person name="Bellgard M.I."/>
        </authorList>
    </citation>
    <scope>NUCLEOTIDE SEQUENCE</scope>
    <source>
        <tissue evidence="1">Shoot tissue taken approximately 20 cm above the soil surface</tissue>
    </source>
</reference>
<dbReference type="EMBL" id="GBRH01241858">
    <property type="protein sequence ID" value="JAD56037.1"/>
    <property type="molecule type" value="Transcribed_RNA"/>
</dbReference>
<sequence>MAYTKIDKLVDKNLRTVICPGTCYPNSTTPVFSF</sequence>
<proteinExistence type="predicted"/>